<dbReference type="Pfam" id="PF02115">
    <property type="entry name" value="Rho_GDI"/>
    <property type="match status" value="1"/>
</dbReference>
<sequence>MTSEGSSSLKEELSDSDGKPVSRNPSEASIYTEDDESSSVLNDDESLRKWKEQLLGGVDVNAIDDDDKKCYLEINYTFDIQKEWAKS</sequence>
<reference evidence="2" key="1">
    <citation type="submission" date="2018-01" db="EMBL/GenBank/DDBJ databases">
        <authorList>
            <person name="Mao J.F."/>
        </authorList>
    </citation>
    <scope>NUCLEOTIDE SEQUENCE</scope>
    <source>
        <strain evidence="2">Huo1</strain>
        <tissue evidence="2">Leaf</tissue>
    </source>
</reference>
<feature type="compositionally biased region" description="Basic and acidic residues" evidence="1">
    <location>
        <begin position="9"/>
        <end position="20"/>
    </location>
</feature>
<comment type="caution">
    <text evidence="2">The sequence shown here is derived from an EMBL/GenBank/DDBJ whole genome shotgun (WGS) entry which is preliminary data.</text>
</comment>
<evidence type="ECO:0000256" key="1">
    <source>
        <dbReference type="SAM" id="MobiDB-lite"/>
    </source>
</evidence>
<accession>A0A8X8ZHJ8</accession>
<keyword evidence="3" id="KW-1185">Reference proteome</keyword>
<dbReference type="AlphaFoldDB" id="A0A8X8ZHJ8"/>
<gene>
    <name evidence="2" type="ORF">SASPL_132884</name>
</gene>
<reference evidence="2" key="2">
    <citation type="submission" date="2020-08" db="EMBL/GenBank/DDBJ databases">
        <title>Plant Genome Project.</title>
        <authorList>
            <person name="Zhang R.-G."/>
        </authorList>
    </citation>
    <scope>NUCLEOTIDE SEQUENCE</scope>
    <source>
        <strain evidence="2">Huo1</strain>
        <tissue evidence="2">Leaf</tissue>
    </source>
</reference>
<dbReference type="EMBL" id="PNBA02000012">
    <property type="protein sequence ID" value="KAG6405297.1"/>
    <property type="molecule type" value="Genomic_DNA"/>
</dbReference>
<dbReference type="Proteomes" id="UP000298416">
    <property type="component" value="Unassembled WGS sequence"/>
</dbReference>
<dbReference type="PANTHER" id="PTHR10980:SF3">
    <property type="entry name" value="LD16419P"/>
    <property type="match status" value="1"/>
</dbReference>
<dbReference type="GO" id="GO:0007266">
    <property type="term" value="P:Rho protein signal transduction"/>
    <property type="evidence" value="ECO:0007669"/>
    <property type="project" value="InterPro"/>
</dbReference>
<protein>
    <submittedName>
        <fullName evidence="2">Uncharacterized protein</fullName>
    </submittedName>
</protein>
<proteinExistence type="predicted"/>
<dbReference type="GO" id="GO:0005094">
    <property type="term" value="F:Rho GDP-dissociation inhibitor activity"/>
    <property type="evidence" value="ECO:0007669"/>
    <property type="project" value="InterPro"/>
</dbReference>
<dbReference type="GO" id="GO:0005829">
    <property type="term" value="C:cytosol"/>
    <property type="evidence" value="ECO:0007669"/>
    <property type="project" value="TreeGrafter"/>
</dbReference>
<dbReference type="InterPro" id="IPR000406">
    <property type="entry name" value="Rho_GDI"/>
</dbReference>
<organism evidence="2">
    <name type="scientific">Salvia splendens</name>
    <name type="common">Scarlet sage</name>
    <dbReference type="NCBI Taxonomy" id="180675"/>
    <lineage>
        <taxon>Eukaryota</taxon>
        <taxon>Viridiplantae</taxon>
        <taxon>Streptophyta</taxon>
        <taxon>Embryophyta</taxon>
        <taxon>Tracheophyta</taxon>
        <taxon>Spermatophyta</taxon>
        <taxon>Magnoliopsida</taxon>
        <taxon>eudicotyledons</taxon>
        <taxon>Gunneridae</taxon>
        <taxon>Pentapetalae</taxon>
        <taxon>asterids</taxon>
        <taxon>lamiids</taxon>
        <taxon>Lamiales</taxon>
        <taxon>Lamiaceae</taxon>
        <taxon>Nepetoideae</taxon>
        <taxon>Mentheae</taxon>
        <taxon>Salviinae</taxon>
        <taxon>Salvia</taxon>
        <taxon>Salvia subgen. Calosphace</taxon>
        <taxon>core Calosphace</taxon>
    </lineage>
</organism>
<evidence type="ECO:0000313" key="3">
    <source>
        <dbReference type="Proteomes" id="UP000298416"/>
    </source>
</evidence>
<evidence type="ECO:0000313" key="2">
    <source>
        <dbReference type="EMBL" id="KAG6405297.1"/>
    </source>
</evidence>
<dbReference type="PANTHER" id="PTHR10980">
    <property type="entry name" value="RHO GDP-DISSOCIATION INHIBITOR"/>
    <property type="match status" value="1"/>
</dbReference>
<feature type="region of interest" description="Disordered" evidence="1">
    <location>
        <begin position="1"/>
        <end position="43"/>
    </location>
</feature>
<dbReference type="GO" id="GO:0016020">
    <property type="term" value="C:membrane"/>
    <property type="evidence" value="ECO:0007669"/>
    <property type="project" value="TreeGrafter"/>
</dbReference>
<name>A0A8X8ZHJ8_SALSN</name>